<keyword evidence="3" id="KW-1185">Reference proteome</keyword>
<dbReference type="AlphaFoldDB" id="A0A9D4ERA0"/>
<accession>A0A9D4ERA0</accession>
<feature type="region of interest" description="Disordered" evidence="1">
    <location>
        <begin position="1"/>
        <end position="33"/>
    </location>
</feature>
<dbReference type="Proteomes" id="UP000828390">
    <property type="component" value="Unassembled WGS sequence"/>
</dbReference>
<reference evidence="2" key="1">
    <citation type="journal article" date="2019" name="bioRxiv">
        <title>The Genome of the Zebra Mussel, Dreissena polymorpha: A Resource for Invasive Species Research.</title>
        <authorList>
            <person name="McCartney M.A."/>
            <person name="Auch B."/>
            <person name="Kono T."/>
            <person name="Mallez S."/>
            <person name="Zhang Y."/>
            <person name="Obille A."/>
            <person name="Becker A."/>
            <person name="Abrahante J.E."/>
            <person name="Garbe J."/>
            <person name="Badalamenti J.P."/>
            <person name="Herman A."/>
            <person name="Mangelson H."/>
            <person name="Liachko I."/>
            <person name="Sullivan S."/>
            <person name="Sone E.D."/>
            <person name="Koren S."/>
            <person name="Silverstein K.A.T."/>
            <person name="Beckman K.B."/>
            <person name="Gohl D.M."/>
        </authorList>
    </citation>
    <scope>NUCLEOTIDE SEQUENCE</scope>
    <source>
        <strain evidence="2">Duluth1</strain>
        <tissue evidence="2">Whole animal</tissue>
    </source>
</reference>
<reference evidence="2" key="2">
    <citation type="submission" date="2020-11" db="EMBL/GenBank/DDBJ databases">
        <authorList>
            <person name="McCartney M.A."/>
            <person name="Auch B."/>
            <person name="Kono T."/>
            <person name="Mallez S."/>
            <person name="Becker A."/>
            <person name="Gohl D.M."/>
            <person name="Silverstein K.A.T."/>
            <person name="Koren S."/>
            <person name="Bechman K.B."/>
            <person name="Herman A."/>
            <person name="Abrahante J.E."/>
            <person name="Garbe J."/>
        </authorList>
    </citation>
    <scope>NUCLEOTIDE SEQUENCE</scope>
    <source>
        <strain evidence="2">Duluth1</strain>
        <tissue evidence="2">Whole animal</tissue>
    </source>
</reference>
<sequence length="58" mass="6940">MGQAPPPRKNQTSTENNTTENQRVQRYRPRRERMKQTNLQTLTQAHITDWKLECENTL</sequence>
<comment type="caution">
    <text evidence="2">The sequence shown here is derived from an EMBL/GenBank/DDBJ whole genome shotgun (WGS) entry which is preliminary data.</text>
</comment>
<dbReference type="EMBL" id="JAIWYP010000008">
    <property type="protein sequence ID" value="KAH3783943.1"/>
    <property type="molecule type" value="Genomic_DNA"/>
</dbReference>
<feature type="compositionally biased region" description="Low complexity" evidence="1">
    <location>
        <begin position="10"/>
        <end position="24"/>
    </location>
</feature>
<gene>
    <name evidence="2" type="ORF">DPMN_161893</name>
</gene>
<organism evidence="2 3">
    <name type="scientific">Dreissena polymorpha</name>
    <name type="common">Zebra mussel</name>
    <name type="synonym">Mytilus polymorpha</name>
    <dbReference type="NCBI Taxonomy" id="45954"/>
    <lineage>
        <taxon>Eukaryota</taxon>
        <taxon>Metazoa</taxon>
        <taxon>Spiralia</taxon>
        <taxon>Lophotrochozoa</taxon>
        <taxon>Mollusca</taxon>
        <taxon>Bivalvia</taxon>
        <taxon>Autobranchia</taxon>
        <taxon>Heteroconchia</taxon>
        <taxon>Euheterodonta</taxon>
        <taxon>Imparidentia</taxon>
        <taxon>Neoheterodontei</taxon>
        <taxon>Myida</taxon>
        <taxon>Dreissenoidea</taxon>
        <taxon>Dreissenidae</taxon>
        <taxon>Dreissena</taxon>
    </lineage>
</organism>
<proteinExistence type="predicted"/>
<name>A0A9D4ERA0_DREPO</name>
<evidence type="ECO:0000313" key="3">
    <source>
        <dbReference type="Proteomes" id="UP000828390"/>
    </source>
</evidence>
<protein>
    <submittedName>
        <fullName evidence="2">Uncharacterized protein</fullName>
    </submittedName>
</protein>
<evidence type="ECO:0000313" key="2">
    <source>
        <dbReference type="EMBL" id="KAH3783943.1"/>
    </source>
</evidence>
<evidence type="ECO:0000256" key="1">
    <source>
        <dbReference type="SAM" id="MobiDB-lite"/>
    </source>
</evidence>